<accession>A0A9P4IWA2</accession>
<evidence type="ECO:0000313" key="2">
    <source>
        <dbReference type="EMBL" id="KAF2147918.1"/>
    </source>
</evidence>
<comment type="caution">
    <text evidence="2">The sequence shown here is derived from an EMBL/GenBank/DDBJ whole genome shotgun (WGS) entry which is preliminary data.</text>
</comment>
<evidence type="ECO:0000313" key="3">
    <source>
        <dbReference type="Proteomes" id="UP000799439"/>
    </source>
</evidence>
<dbReference type="Proteomes" id="UP000799439">
    <property type="component" value="Unassembled WGS sequence"/>
</dbReference>
<organism evidence="2 3">
    <name type="scientific">Myriangium duriaei CBS 260.36</name>
    <dbReference type="NCBI Taxonomy" id="1168546"/>
    <lineage>
        <taxon>Eukaryota</taxon>
        <taxon>Fungi</taxon>
        <taxon>Dikarya</taxon>
        <taxon>Ascomycota</taxon>
        <taxon>Pezizomycotina</taxon>
        <taxon>Dothideomycetes</taxon>
        <taxon>Dothideomycetidae</taxon>
        <taxon>Myriangiales</taxon>
        <taxon>Myriangiaceae</taxon>
        <taxon>Myriangium</taxon>
    </lineage>
</organism>
<keyword evidence="3" id="KW-1185">Reference proteome</keyword>
<feature type="signal peptide" evidence="1">
    <location>
        <begin position="1"/>
        <end position="20"/>
    </location>
</feature>
<protein>
    <recommendedName>
        <fullName evidence="4">Secreted protein</fullName>
    </recommendedName>
</protein>
<dbReference type="OrthoDB" id="4523179at2759"/>
<dbReference type="EMBL" id="ML996094">
    <property type="protein sequence ID" value="KAF2147918.1"/>
    <property type="molecule type" value="Genomic_DNA"/>
</dbReference>
<sequence length="105" mass="11742">MFNSKTLFVAFFLLVTNVLATKVTYYIVYKTSKGGVTSVSRDGEVPDDSVTAIIDNMRTWSGQKYKASMRHNSHGLEIVNISPARTKSETRGMFDQMESIIANNI</sequence>
<evidence type="ECO:0008006" key="4">
    <source>
        <dbReference type="Google" id="ProtNLM"/>
    </source>
</evidence>
<evidence type="ECO:0000256" key="1">
    <source>
        <dbReference type="SAM" id="SignalP"/>
    </source>
</evidence>
<dbReference type="AlphaFoldDB" id="A0A9P4IWA2"/>
<name>A0A9P4IWA2_9PEZI</name>
<gene>
    <name evidence="2" type="ORF">K461DRAFT_316393</name>
</gene>
<feature type="chain" id="PRO_5040254522" description="Secreted protein" evidence="1">
    <location>
        <begin position="21"/>
        <end position="105"/>
    </location>
</feature>
<reference evidence="2" key="1">
    <citation type="journal article" date="2020" name="Stud. Mycol.">
        <title>101 Dothideomycetes genomes: a test case for predicting lifestyles and emergence of pathogens.</title>
        <authorList>
            <person name="Haridas S."/>
            <person name="Albert R."/>
            <person name="Binder M."/>
            <person name="Bloem J."/>
            <person name="Labutti K."/>
            <person name="Salamov A."/>
            <person name="Andreopoulos B."/>
            <person name="Baker S."/>
            <person name="Barry K."/>
            <person name="Bills G."/>
            <person name="Bluhm B."/>
            <person name="Cannon C."/>
            <person name="Castanera R."/>
            <person name="Culley D."/>
            <person name="Daum C."/>
            <person name="Ezra D."/>
            <person name="Gonzalez J."/>
            <person name="Henrissat B."/>
            <person name="Kuo A."/>
            <person name="Liang C."/>
            <person name="Lipzen A."/>
            <person name="Lutzoni F."/>
            <person name="Magnuson J."/>
            <person name="Mondo S."/>
            <person name="Nolan M."/>
            <person name="Ohm R."/>
            <person name="Pangilinan J."/>
            <person name="Park H.-J."/>
            <person name="Ramirez L."/>
            <person name="Alfaro M."/>
            <person name="Sun H."/>
            <person name="Tritt A."/>
            <person name="Yoshinaga Y."/>
            <person name="Zwiers L.-H."/>
            <person name="Turgeon B."/>
            <person name="Goodwin S."/>
            <person name="Spatafora J."/>
            <person name="Crous P."/>
            <person name="Grigoriev I."/>
        </authorList>
    </citation>
    <scope>NUCLEOTIDE SEQUENCE</scope>
    <source>
        <strain evidence="2">CBS 260.36</strain>
    </source>
</reference>
<keyword evidence="1" id="KW-0732">Signal</keyword>
<proteinExistence type="predicted"/>